<evidence type="ECO:0000313" key="3">
    <source>
        <dbReference type="Proteomes" id="UP001623348"/>
    </source>
</evidence>
<keyword evidence="3" id="KW-1185">Reference proteome</keyword>
<dbReference type="EMBL" id="BAAFJT010000002">
    <property type="protein sequence ID" value="GAB0184881.1"/>
    <property type="molecule type" value="Genomic_DNA"/>
</dbReference>
<proteinExistence type="predicted"/>
<dbReference type="Proteomes" id="UP001623348">
    <property type="component" value="Unassembled WGS sequence"/>
</dbReference>
<feature type="domain" description="Reverse transcriptase" evidence="1">
    <location>
        <begin position="2"/>
        <end position="115"/>
    </location>
</feature>
<organism evidence="2 3">
    <name type="scientific">Grus japonensis</name>
    <name type="common">Japanese crane</name>
    <name type="synonym">Red-crowned crane</name>
    <dbReference type="NCBI Taxonomy" id="30415"/>
    <lineage>
        <taxon>Eukaryota</taxon>
        <taxon>Metazoa</taxon>
        <taxon>Chordata</taxon>
        <taxon>Craniata</taxon>
        <taxon>Vertebrata</taxon>
        <taxon>Euteleostomi</taxon>
        <taxon>Archelosauria</taxon>
        <taxon>Archosauria</taxon>
        <taxon>Dinosauria</taxon>
        <taxon>Saurischia</taxon>
        <taxon>Theropoda</taxon>
        <taxon>Coelurosauria</taxon>
        <taxon>Aves</taxon>
        <taxon>Neognathae</taxon>
        <taxon>Neoaves</taxon>
        <taxon>Gruiformes</taxon>
        <taxon>Gruidae</taxon>
        <taxon>Grus</taxon>
    </lineage>
</organism>
<reference evidence="2 3" key="1">
    <citation type="submission" date="2024-06" db="EMBL/GenBank/DDBJ databases">
        <title>The draft genome of Grus japonensis, version 3.</title>
        <authorList>
            <person name="Nabeshima K."/>
            <person name="Suzuki S."/>
            <person name="Onuma M."/>
        </authorList>
    </citation>
    <scope>NUCLEOTIDE SEQUENCE [LARGE SCALE GENOMIC DNA]</scope>
    <source>
        <strain evidence="2 3">451A</strain>
    </source>
</reference>
<accession>A0ABC9WI14</accession>
<dbReference type="InterPro" id="IPR000477">
    <property type="entry name" value="RT_dom"/>
</dbReference>
<comment type="caution">
    <text evidence="2">The sequence shown here is derived from an EMBL/GenBank/DDBJ whole genome shotgun (WGS) entry which is preliminary data.</text>
</comment>
<dbReference type="PANTHER" id="PTHR33332">
    <property type="entry name" value="REVERSE TRANSCRIPTASE DOMAIN-CONTAINING PROTEIN"/>
    <property type="match status" value="1"/>
</dbReference>
<sequence>MPVSLISVPGKVMEQILLENMLRHMENKEVIGDSQHDFTKGKSCLTDLVVFYDGVTALVDKGRATDVIYLDLCKAFDSVLHDILVSKLETHGFDRWTTQWIRNWLDGRTQRIAVNRSQWSDRTKGDSFKMKEGRFRLDVRNKFFTVMVVRHWHRLAREAVDAPSLEVFKARLDGALGNLV</sequence>
<dbReference type="AlphaFoldDB" id="A0ABC9WI14"/>
<evidence type="ECO:0000313" key="2">
    <source>
        <dbReference type="EMBL" id="GAB0184881.1"/>
    </source>
</evidence>
<dbReference type="Pfam" id="PF00078">
    <property type="entry name" value="RVT_1"/>
    <property type="match status" value="1"/>
</dbReference>
<gene>
    <name evidence="2" type="ORF">GRJ2_000953400</name>
</gene>
<name>A0ABC9WI14_GRUJA</name>
<evidence type="ECO:0000259" key="1">
    <source>
        <dbReference type="Pfam" id="PF00078"/>
    </source>
</evidence>
<protein>
    <recommendedName>
        <fullName evidence="1">Reverse transcriptase domain-containing protein</fullName>
    </recommendedName>
</protein>